<keyword evidence="14" id="KW-0378">Hydrolase</keyword>
<evidence type="ECO:0000256" key="10">
    <source>
        <dbReference type="ARBA" id="ARBA00022722"/>
    </source>
</evidence>
<keyword evidence="11" id="KW-0479">Metal-binding</keyword>
<evidence type="ECO:0000256" key="5">
    <source>
        <dbReference type="ARBA" id="ARBA00014531"/>
    </source>
</evidence>
<dbReference type="GO" id="GO:0003723">
    <property type="term" value="F:RNA binding"/>
    <property type="evidence" value="ECO:0007669"/>
    <property type="project" value="InterPro"/>
</dbReference>
<dbReference type="InterPro" id="IPR000605">
    <property type="entry name" value="Helicase_SF3_ssDNA/RNA_vir"/>
</dbReference>
<evidence type="ECO:0000256" key="21">
    <source>
        <dbReference type="ARBA" id="ARBA00032243"/>
    </source>
</evidence>
<sequence>MAPNKTLRRFCWTLNNYTEDDVDQLQKDLPELCKFTIFGREVCPTTGTKHLQGFCNLQRPKRFNNIREIFKGRAHIEGAKGSDQDNQRYCSKSGEVWSHGEPCNQGARSDLEEVVSIIKGGERDVKAVALQCPTAYIKYFKGIENYIRIYHATPERDFKTEVYFFWGPTGAGKSRTAREQALATGLRVYYKPRGDWWDGYNGHECVIFDDFYGWIKYDEVLKICDRYPYRVPVKGGYENFIAKKIWFTSNKPLEQIYKFIDYEPSAWRRRLTVEREFFYE</sequence>
<keyword evidence="15" id="KW-0347">Helicase</keyword>
<dbReference type="GO" id="GO:0003724">
    <property type="term" value="F:RNA helicase activity"/>
    <property type="evidence" value="ECO:0007669"/>
    <property type="project" value="InterPro"/>
</dbReference>
<dbReference type="GO" id="GO:0003677">
    <property type="term" value="F:DNA binding"/>
    <property type="evidence" value="ECO:0007669"/>
    <property type="project" value="UniProtKB-KW"/>
</dbReference>
<keyword evidence="17" id="KW-0190">Covalent protein-DNA linkage</keyword>
<comment type="cofactor">
    <cofactor evidence="2">
        <name>Mg(2+)</name>
        <dbReference type="ChEBI" id="CHEBI:18420"/>
    </cofactor>
</comment>
<dbReference type="GO" id="GO:0004519">
    <property type="term" value="F:endonuclease activity"/>
    <property type="evidence" value="ECO:0007669"/>
    <property type="project" value="UniProtKB-KW"/>
</dbReference>
<evidence type="ECO:0000256" key="8">
    <source>
        <dbReference type="ARBA" id="ARBA00022695"/>
    </source>
</evidence>
<keyword evidence="13" id="KW-0255">Endonuclease</keyword>
<dbReference type="GO" id="GO:0005524">
    <property type="term" value="F:ATP binding"/>
    <property type="evidence" value="ECO:0007669"/>
    <property type="project" value="UniProtKB-KW"/>
</dbReference>
<name>E9NWS2_9CIRC</name>
<evidence type="ECO:0000256" key="14">
    <source>
        <dbReference type="ARBA" id="ARBA00022801"/>
    </source>
</evidence>
<dbReference type="GO" id="GO:0042025">
    <property type="term" value="C:host cell nucleus"/>
    <property type="evidence" value="ECO:0007669"/>
    <property type="project" value="UniProtKB-SubCell"/>
</dbReference>
<dbReference type="Gene3D" id="3.40.1310.20">
    <property type="match status" value="1"/>
</dbReference>
<evidence type="ECO:0000256" key="3">
    <source>
        <dbReference type="ARBA" id="ARBA00004147"/>
    </source>
</evidence>
<proteinExistence type="inferred from homology"/>
<evidence type="ECO:0000256" key="22">
    <source>
        <dbReference type="ARBA" id="ARBA00049360"/>
    </source>
</evidence>
<evidence type="ECO:0000256" key="4">
    <source>
        <dbReference type="ARBA" id="ARBA00008545"/>
    </source>
</evidence>
<evidence type="ECO:0000256" key="17">
    <source>
        <dbReference type="ARBA" id="ARBA00023124"/>
    </source>
</evidence>
<keyword evidence="19" id="KW-0511">Multifunctional enzyme</keyword>
<dbReference type="GO" id="GO:0006260">
    <property type="term" value="P:DNA replication"/>
    <property type="evidence" value="ECO:0007669"/>
    <property type="project" value="UniProtKB-KW"/>
</dbReference>
<dbReference type="KEGG" id="vg:37617138"/>
<dbReference type="EMBL" id="HQ738634">
    <property type="protein sequence ID" value="ADU76993.1"/>
    <property type="molecule type" value="Genomic_DNA"/>
</dbReference>
<evidence type="ECO:0000256" key="15">
    <source>
        <dbReference type="ARBA" id="ARBA00022806"/>
    </source>
</evidence>
<keyword evidence="10" id="KW-0540">Nuclease</keyword>
<evidence type="ECO:0000256" key="13">
    <source>
        <dbReference type="ARBA" id="ARBA00022759"/>
    </source>
</evidence>
<evidence type="ECO:0000256" key="7">
    <source>
        <dbReference type="ARBA" id="ARBA00022679"/>
    </source>
</evidence>
<accession>E9NWS2</accession>
<dbReference type="GO" id="GO:0046872">
    <property type="term" value="F:metal ion binding"/>
    <property type="evidence" value="ECO:0007669"/>
    <property type="project" value="UniProtKB-KW"/>
</dbReference>
<dbReference type="SUPFAM" id="SSF52540">
    <property type="entry name" value="P-loop containing nucleoside triphosphate hydrolases"/>
    <property type="match status" value="1"/>
</dbReference>
<dbReference type="Pfam" id="PF02407">
    <property type="entry name" value="Viral_Rep"/>
    <property type="match status" value="1"/>
</dbReference>
<evidence type="ECO:0000256" key="20">
    <source>
        <dbReference type="ARBA" id="ARBA00030754"/>
    </source>
</evidence>
<evidence type="ECO:0000256" key="6">
    <source>
        <dbReference type="ARBA" id="ARBA00022562"/>
    </source>
</evidence>
<dbReference type="RefSeq" id="YP_009506303.1">
    <property type="nucleotide sequence ID" value="NC_038405.1"/>
</dbReference>
<comment type="catalytic activity">
    <reaction evidence="22">
        <text>ATP + H2O = ADP + phosphate + H(+)</text>
        <dbReference type="Rhea" id="RHEA:13065"/>
        <dbReference type="ChEBI" id="CHEBI:15377"/>
        <dbReference type="ChEBI" id="CHEBI:15378"/>
        <dbReference type="ChEBI" id="CHEBI:30616"/>
        <dbReference type="ChEBI" id="CHEBI:43474"/>
        <dbReference type="ChEBI" id="CHEBI:456216"/>
    </reaction>
</comment>
<protein>
    <recommendedName>
        <fullName evidence="5">Replication-associated protein</fullName>
    </recommendedName>
    <alternativeName>
        <fullName evidence="20">ATP-dependent helicase Rep</fullName>
    </alternativeName>
    <alternativeName>
        <fullName evidence="21">RepP</fullName>
    </alternativeName>
</protein>
<evidence type="ECO:0000256" key="11">
    <source>
        <dbReference type="ARBA" id="ARBA00022723"/>
    </source>
</evidence>
<dbReference type="InterPro" id="IPR027417">
    <property type="entry name" value="P-loop_NTPase"/>
</dbReference>
<dbReference type="GeneID" id="37617138"/>
<evidence type="ECO:0000256" key="12">
    <source>
        <dbReference type="ARBA" id="ARBA00022741"/>
    </source>
</evidence>
<organism evidence="24 25">
    <name type="scientific">Bovine cyclovirus</name>
    <dbReference type="NCBI Taxonomy" id="1455632"/>
    <lineage>
        <taxon>Viruses</taxon>
        <taxon>Monodnaviria</taxon>
        <taxon>Shotokuvirae</taxon>
        <taxon>Cressdnaviricota</taxon>
        <taxon>Arfiviricetes</taxon>
        <taxon>Cirlivirales</taxon>
        <taxon>Circoviridae</taxon>
        <taxon>Cyclovirus</taxon>
        <taxon>Cyclovirus gaaye</taxon>
    </lineage>
</organism>
<evidence type="ECO:0000256" key="19">
    <source>
        <dbReference type="ARBA" id="ARBA00023268"/>
    </source>
</evidence>
<keyword evidence="18" id="KW-0238">DNA-binding</keyword>
<evidence type="ECO:0000256" key="2">
    <source>
        <dbReference type="ARBA" id="ARBA00001946"/>
    </source>
</evidence>
<reference evidence="24 25" key="1">
    <citation type="journal article" date="2011" name="J. Gen. Virol.">
        <title>Possible cross-species transmission of circoviruses and cycloviruses among farm animals.</title>
        <authorList>
            <person name="Li L."/>
            <person name="Shan T."/>
            <person name="Soji O.B."/>
            <person name="Alam M.M."/>
            <person name="Kunz T.H."/>
            <person name="Zaidi S.Z."/>
            <person name="Delwart E."/>
        </authorList>
    </citation>
    <scope>NUCLEOTIDE SEQUENCE [LARGE SCALE GENOMIC DNA]</scope>
    <source>
        <strain evidence="24">PKbeef23</strain>
    </source>
</reference>
<evidence type="ECO:0000313" key="25">
    <source>
        <dbReference type="Proteomes" id="UP000166359"/>
    </source>
</evidence>
<dbReference type="Pfam" id="PF00910">
    <property type="entry name" value="RNA_helicase"/>
    <property type="match status" value="1"/>
</dbReference>
<keyword evidence="25" id="KW-1185">Reference proteome</keyword>
<dbReference type="GO" id="GO:0016787">
    <property type="term" value="F:hydrolase activity"/>
    <property type="evidence" value="ECO:0007669"/>
    <property type="project" value="UniProtKB-KW"/>
</dbReference>
<evidence type="ECO:0000313" key="24">
    <source>
        <dbReference type="EMBL" id="ADU76993.1"/>
    </source>
</evidence>
<keyword evidence="12" id="KW-0547">Nucleotide-binding</keyword>
<feature type="domain" description="CRESS-DNA virus Rep endonuclease" evidence="23">
    <location>
        <begin position="4"/>
        <end position="102"/>
    </location>
</feature>
<dbReference type="Proteomes" id="UP000166359">
    <property type="component" value="Segment"/>
</dbReference>
<keyword evidence="9" id="KW-0235">DNA replication</keyword>
<keyword evidence="8" id="KW-0548">Nucleotidyltransferase</keyword>
<keyword evidence="6" id="KW-1048">Host nucleus</keyword>
<dbReference type="InterPro" id="IPR049912">
    <property type="entry name" value="CRESS_DNA_REP"/>
</dbReference>
<comment type="subcellular location">
    <subcellularLocation>
        <location evidence="3">Host nucleus</location>
    </subcellularLocation>
</comment>
<evidence type="ECO:0000256" key="18">
    <source>
        <dbReference type="ARBA" id="ARBA00023125"/>
    </source>
</evidence>
<evidence type="ECO:0000256" key="16">
    <source>
        <dbReference type="ARBA" id="ARBA00022840"/>
    </source>
</evidence>
<evidence type="ECO:0000259" key="23">
    <source>
        <dbReference type="PROSITE" id="PS52020"/>
    </source>
</evidence>
<evidence type="ECO:0000256" key="9">
    <source>
        <dbReference type="ARBA" id="ARBA00022705"/>
    </source>
</evidence>
<dbReference type="PROSITE" id="PS52020">
    <property type="entry name" value="CRESS_DNA_REP"/>
    <property type="match status" value="1"/>
</dbReference>
<dbReference type="GO" id="GO:0016779">
    <property type="term" value="F:nucleotidyltransferase activity"/>
    <property type="evidence" value="ECO:0007669"/>
    <property type="project" value="UniProtKB-KW"/>
</dbReference>
<keyword evidence="16" id="KW-0067">ATP-binding</keyword>
<comment type="similarity">
    <text evidence="4">Belongs to the nanoviruses/circoviruses replication-associated protein family.</text>
</comment>
<evidence type="ECO:0000256" key="1">
    <source>
        <dbReference type="ARBA" id="ARBA00001936"/>
    </source>
</evidence>
<keyword evidence="7" id="KW-0808">Transferase</keyword>
<comment type="cofactor">
    <cofactor evidence="1">
        <name>Mn(2+)</name>
        <dbReference type="ChEBI" id="CHEBI:29035"/>
    </cofactor>
</comment>